<proteinExistence type="predicted"/>
<dbReference type="Proteomes" id="UP000827976">
    <property type="component" value="Chromosome 19"/>
</dbReference>
<organism evidence="1 2">
    <name type="scientific">Dioscorea alata</name>
    <name type="common">Purple yam</name>
    <dbReference type="NCBI Taxonomy" id="55571"/>
    <lineage>
        <taxon>Eukaryota</taxon>
        <taxon>Viridiplantae</taxon>
        <taxon>Streptophyta</taxon>
        <taxon>Embryophyta</taxon>
        <taxon>Tracheophyta</taxon>
        <taxon>Spermatophyta</taxon>
        <taxon>Magnoliopsida</taxon>
        <taxon>Liliopsida</taxon>
        <taxon>Dioscoreales</taxon>
        <taxon>Dioscoreaceae</taxon>
        <taxon>Dioscorea</taxon>
    </lineage>
</organism>
<name>A0ACB7TXR3_DIOAL</name>
<sequence length="85" mass="10076">MSREECKKWLTETVDLNRDGKISRRELHQAIQKLGLRFGWVKAWYEAWHAVKKLDINKNGAIDVDSEIDLLIKYAEKEWGIKFTN</sequence>
<protein>
    <submittedName>
        <fullName evidence="1">EF-hand-containing protein</fullName>
    </submittedName>
</protein>
<dbReference type="EMBL" id="CM037029">
    <property type="protein sequence ID" value="KAH7652837.1"/>
    <property type="molecule type" value="Genomic_DNA"/>
</dbReference>
<evidence type="ECO:0000313" key="1">
    <source>
        <dbReference type="EMBL" id="KAH7652837.1"/>
    </source>
</evidence>
<gene>
    <name evidence="1" type="ORF">IHE45_19G043100</name>
</gene>
<reference evidence="2" key="1">
    <citation type="journal article" date="2022" name="Nat. Commun.">
        <title>Chromosome evolution and the genetic basis of agronomically important traits in greater yam.</title>
        <authorList>
            <person name="Bredeson J.V."/>
            <person name="Lyons J.B."/>
            <person name="Oniyinde I.O."/>
            <person name="Okereke N.R."/>
            <person name="Kolade O."/>
            <person name="Nnabue I."/>
            <person name="Nwadili C.O."/>
            <person name="Hribova E."/>
            <person name="Parker M."/>
            <person name="Nwogha J."/>
            <person name="Shu S."/>
            <person name="Carlson J."/>
            <person name="Kariba R."/>
            <person name="Muthemba S."/>
            <person name="Knop K."/>
            <person name="Barton G.J."/>
            <person name="Sherwood A.V."/>
            <person name="Lopez-Montes A."/>
            <person name="Asiedu R."/>
            <person name="Jamnadass R."/>
            <person name="Muchugi A."/>
            <person name="Goodstein D."/>
            <person name="Egesi C.N."/>
            <person name="Featherston J."/>
            <person name="Asfaw A."/>
            <person name="Simpson G.G."/>
            <person name="Dolezel J."/>
            <person name="Hendre P.S."/>
            <person name="Van Deynze A."/>
            <person name="Kumar P.L."/>
            <person name="Obidiegwu J.E."/>
            <person name="Bhattacharjee R."/>
            <person name="Rokhsar D.S."/>
        </authorList>
    </citation>
    <scope>NUCLEOTIDE SEQUENCE [LARGE SCALE GENOMIC DNA]</scope>
    <source>
        <strain evidence="2">cv. TDa95/00328</strain>
    </source>
</reference>
<keyword evidence="2" id="KW-1185">Reference proteome</keyword>
<comment type="caution">
    <text evidence="1">The sequence shown here is derived from an EMBL/GenBank/DDBJ whole genome shotgun (WGS) entry which is preliminary data.</text>
</comment>
<evidence type="ECO:0000313" key="2">
    <source>
        <dbReference type="Proteomes" id="UP000827976"/>
    </source>
</evidence>
<accession>A0ACB7TXR3</accession>